<organism evidence="1 2">
    <name type="scientific">Cystoisospora suis</name>
    <dbReference type="NCBI Taxonomy" id="483139"/>
    <lineage>
        <taxon>Eukaryota</taxon>
        <taxon>Sar</taxon>
        <taxon>Alveolata</taxon>
        <taxon>Apicomplexa</taxon>
        <taxon>Conoidasida</taxon>
        <taxon>Coccidia</taxon>
        <taxon>Eucoccidiorida</taxon>
        <taxon>Eimeriorina</taxon>
        <taxon>Sarcocystidae</taxon>
        <taxon>Cystoisospora</taxon>
    </lineage>
</organism>
<comment type="caution">
    <text evidence="1">The sequence shown here is derived from an EMBL/GenBank/DDBJ whole genome shotgun (WGS) entry which is preliminary data.</text>
</comment>
<dbReference type="Proteomes" id="UP000221165">
    <property type="component" value="Unassembled WGS sequence"/>
</dbReference>
<dbReference type="VEuPathDB" id="ToxoDB:CSUI_011081"/>
<reference evidence="1 2" key="1">
    <citation type="journal article" date="2017" name="Int. J. Parasitol.">
        <title>The genome of the protozoan parasite Cystoisospora suis and a reverse vaccinology approach to identify vaccine candidates.</title>
        <authorList>
            <person name="Palmieri N."/>
            <person name="Shrestha A."/>
            <person name="Ruttkowski B."/>
            <person name="Beck T."/>
            <person name="Vogl C."/>
            <person name="Tomley F."/>
            <person name="Blake D.P."/>
            <person name="Joachim A."/>
        </authorList>
    </citation>
    <scope>NUCLEOTIDE SEQUENCE [LARGE SCALE GENOMIC DNA]</scope>
    <source>
        <strain evidence="1 2">Wien I</strain>
    </source>
</reference>
<evidence type="ECO:0000313" key="1">
    <source>
        <dbReference type="EMBL" id="PHJ15109.1"/>
    </source>
</evidence>
<dbReference type="GeneID" id="94434393"/>
<dbReference type="RefSeq" id="XP_067916843.1">
    <property type="nucleotide sequence ID" value="XM_068071182.1"/>
</dbReference>
<proteinExistence type="predicted"/>
<dbReference type="AlphaFoldDB" id="A0A2C6KCV2"/>
<keyword evidence="2" id="KW-1185">Reference proteome</keyword>
<protein>
    <submittedName>
        <fullName evidence="1">Uncharacterized protein</fullName>
    </submittedName>
</protein>
<accession>A0A2C6KCV2</accession>
<gene>
    <name evidence="1" type="ORF">CSUI_011081</name>
</gene>
<sequence length="126" mass="15218">VSQFIVLISLPRYVSLWFPFFCHNFSRLFLVWASLLKVGISRAEARLPDLRRREPQLSKHSSVASLRRRAYFRRSWYRFWPSSSFFASFCIPLSELRNFSRRVRLEGRLMFLSAPWQSCRRRSNYC</sequence>
<name>A0A2C6KCV2_9APIC</name>
<feature type="non-terminal residue" evidence="1">
    <location>
        <position position="1"/>
    </location>
</feature>
<dbReference type="EMBL" id="MIGC01009537">
    <property type="protein sequence ID" value="PHJ15109.1"/>
    <property type="molecule type" value="Genomic_DNA"/>
</dbReference>
<evidence type="ECO:0000313" key="2">
    <source>
        <dbReference type="Proteomes" id="UP000221165"/>
    </source>
</evidence>